<comment type="caution">
    <text evidence="6">The sequence shown here is derived from an EMBL/GenBank/DDBJ whole genome shotgun (WGS) entry which is preliminary data.</text>
</comment>
<feature type="domain" description="HTH lysR-type" evidence="5">
    <location>
        <begin position="5"/>
        <end position="62"/>
    </location>
</feature>
<gene>
    <name evidence="6" type="ORF">GGR00_005370</name>
</gene>
<dbReference type="Gene3D" id="3.40.190.10">
    <property type="entry name" value="Periplasmic binding protein-like II"/>
    <property type="match status" value="2"/>
</dbReference>
<reference evidence="6 7" key="1">
    <citation type="submission" date="2020-08" db="EMBL/GenBank/DDBJ databases">
        <title>Genomic Encyclopedia of Type Strains, Phase IV (KMG-IV): sequencing the most valuable type-strain genomes for metagenomic binning, comparative biology and taxonomic classification.</title>
        <authorList>
            <person name="Goeker M."/>
        </authorList>
    </citation>
    <scope>NUCLEOTIDE SEQUENCE [LARGE SCALE GENOMIC DNA]</scope>
    <source>
        <strain evidence="6 7">DSM 7051</strain>
    </source>
</reference>
<dbReference type="Proteomes" id="UP000536262">
    <property type="component" value="Unassembled WGS sequence"/>
</dbReference>
<dbReference type="InterPro" id="IPR000847">
    <property type="entry name" value="LysR_HTH_N"/>
</dbReference>
<dbReference type="InterPro" id="IPR036390">
    <property type="entry name" value="WH_DNA-bd_sf"/>
</dbReference>
<name>A0A7X0FDD1_9HYPH</name>
<evidence type="ECO:0000256" key="2">
    <source>
        <dbReference type="ARBA" id="ARBA00023015"/>
    </source>
</evidence>
<dbReference type="AlphaFoldDB" id="A0A7X0FDD1"/>
<accession>A0A7X0FDD1</accession>
<dbReference type="GO" id="GO:0032993">
    <property type="term" value="C:protein-DNA complex"/>
    <property type="evidence" value="ECO:0007669"/>
    <property type="project" value="TreeGrafter"/>
</dbReference>
<comment type="similarity">
    <text evidence="1">Belongs to the LysR transcriptional regulatory family.</text>
</comment>
<dbReference type="PROSITE" id="PS50931">
    <property type="entry name" value="HTH_LYSR"/>
    <property type="match status" value="1"/>
</dbReference>
<dbReference type="FunFam" id="1.10.10.10:FF:000001">
    <property type="entry name" value="LysR family transcriptional regulator"/>
    <property type="match status" value="1"/>
</dbReference>
<proteinExistence type="inferred from homology"/>
<dbReference type="InterPro" id="IPR036388">
    <property type="entry name" value="WH-like_DNA-bd_sf"/>
</dbReference>
<keyword evidence="4" id="KW-0804">Transcription</keyword>
<dbReference type="CDD" id="cd08414">
    <property type="entry name" value="PBP2_LTTR_aromatics_like"/>
    <property type="match status" value="1"/>
</dbReference>
<dbReference type="GO" id="GO:0003677">
    <property type="term" value="F:DNA binding"/>
    <property type="evidence" value="ECO:0007669"/>
    <property type="project" value="UniProtKB-KW"/>
</dbReference>
<keyword evidence="7" id="KW-1185">Reference proteome</keyword>
<dbReference type="RefSeq" id="WP_184702340.1">
    <property type="nucleotide sequence ID" value="NZ_BAABEG010000004.1"/>
</dbReference>
<protein>
    <submittedName>
        <fullName evidence="6">DNA-binding transcriptional LysR family regulator</fullName>
    </submittedName>
</protein>
<evidence type="ECO:0000313" key="7">
    <source>
        <dbReference type="Proteomes" id="UP000536262"/>
    </source>
</evidence>
<dbReference type="InterPro" id="IPR005119">
    <property type="entry name" value="LysR_subst-bd"/>
</dbReference>
<evidence type="ECO:0000259" key="5">
    <source>
        <dbReference type="PROSITE" id="PS50931"/>
    </source>
</evidence>
<keyword evidence="3 6" id="KW-0238">DNA-binding</keyword>
<dbReference type="EMBL" id="JACHOU010000026">
    <property type="protein sequence ID" value="MBB6357547.1"/>
    <property type="molecule type" value="Genomic_DNA"/>
</dbReference>
<dbReference type="SUPFAM" id="SSF46785">
    <property type="entry name" value="Winged helix' DNA-binding domain"/>
    <property type="match status" value="1"/>
</dbReference>
<organism evidence="6 7">
    <name type="scientific">Aminobacter aganoensis</name>
    <dbReference type="NCBI Taxonomy" id="83264"/>
    <lineage>
        <taxon>Bacteria</taxon>
        <taxon>Pseudomonadati</taxon>
        <taxon>Pseudomonadota</taxon>
        <taxon>Alphaproteobacteria</taxon>
        <taxon>Hyphomicrobiales</taxon>
        <taxon>Phyllobacteriaceae</taxon>
        <taxon>Aminobacter</taxon>
    </lineage>
</organism>
<dbReference type="Pfam" id="PF03466">
    <property type="entry name" value="LysR_substrate"/>
    <property type="match status" value="1"/>
</dbReference>
<dbReference type="Pfam" id="PF00126">
    <property type="entry name" value="HTH_1"/>
    <property type="match status" value="1"/>
</dbReference>
<keyword evidence="2" id="KW-0805">Transcription regulation</keyword>
<dbReference type="Gene3D" id="1.10.10.10">
    <property type="entry name" value="Winged helix-like DNA-binding domain superfamily/Winged helix DNA-binding domain"/>
    <property type="match status" value="1"/>
</dbReference>
<evidence type="ECO:0000256" key="1">
    <source>
        <dbReference type="ARBA" id="ARBA00009437"/>
    </source>
</evidence>
<evidence type="ECO:0000313" key="6">
    <source>
        <dbReference type="EMBL" id="MBB6357547.1"/>
    </source>
</evidence>
<dbReference type="PANTHER" id="PTHR30346">
    <property type="entry name" value="TRANSCRIPTIONAL DUAL REGULATOR HCAR-RELATED"/>
    <property type="match status" value="1"/>
</dbReference>
<dbReference type="PANTHER" id="PTHR30346:SF0">
    <property type="entry name" value="HCA OPERON TRANSCRIPTIONAL ACTIVATOR HCAR"/>
    <property type="match status" value="1"/>
</dbReference>
<sequence length="303" mass="33677">MIDFRLFRQLWYFLALAEERHFGRAAKRLGISQPPLTQQIQILEQTLRVRLFERSRNQTTLTPQGLAILPAVQRLADQAARLESIVLDARQGSVEQVTIGAINSAIIGILPSVIRDARELFPKANIALTELYSATAWARLNSKEIDIAFGRYDRGTDQVKVIQLGHNQLDAAIPAHHPLAKKDAVGLYDLKDDNWVMLNREASPAYFDSVTMACRTQGFSPRVSHHVSSQHSQMAFVVCGYGVALVPRNNAITYPSGVVFKPLVEHLEIATASVAWIAETPVIKAIIELSQGKRILDHELANA</sequence>
<dbReference type="PRINTS" id="PR00039">
    <property type="entry name" value="HTHLYSR"/>
</dbReference>
<evidence type="ECO:0000256" key="4">
    <source>
        <dbReference type="ARBA" id="ARBA00023163"/>
    </source>
</evidence>
<evidence type="ECO:0000256" key="3">
    <source>
        <dbReference type="ARBA" id="ARBA00023125"/>
    </source>
</evidence>
<dbReference type="GO" id="GO:0003700">
    <property type="term" value="F:DNA-binding transcription factor activity"/>
    <property type="evidence" value="ECO:0007669"/>
    <property type="project" value="InterPro"/>
</dbReference>
<dbReference type="SUPFAM" id="SSF53850">
    <property type="entry name" value="Periplasmic binding protein-like II"/>
    <property type="match status" value="1"/>
</dbReference>